<reference evidence="7" key="2">
    <citation type="submission" date="2017-10" db="EMBL/GenBank/DDBJ databases">
        <title>Ladona fulva Genome sequencing and assembly.</title>
        <authorList>
            <person name="Murali S."/>
            <person name="Richards S."/>
            <person name="Bandaranaike D."/>
            <person name="Bellair M."/>
            <person name="Blankenburg K."/>
            <person name="Chao H."/>
            <person name="Dinh H."/>
            <person name="Doddapaneni H."/>
            <person name="Dugan-Rocha S."/>
            <person name="Elkadiri S."/>
            <person name="Gnanaolivu R."/>
            <person name="Hernandez B."/>
            <person name="Skinner E."/>
            <person name="Javaid M."/>
            <person name="Lee S."/>
            <person name="Li M."/>
            <person name="Ming W."/>
            <person name="Munidasa M."/>
            <person name="Muniz J."/>
            <person name="Nguyen L."/>
            <person name="Hughes D."/>
            <person name="Osuji N."/>
            <person name="Pu L.-L."/>
            <person name="Puazo M."/>
            <person name="Qu C."/>
            <person name="Quiroz J."/>
            <person name="Raj R."/>
            <person name="Weissenberger G."/>
            <person name="Xin Y."/>
            <person name="Zou X."/>
            <person name="Han Y."/>
            <person name="Worley K."/>
            <person name="Muzny D."/>
            <person name="Gibbs R."/>
        </authorList>
    </citation>
    <scope>NUCLEOTIDE SEQUENCE</scope>
    <source>
        <strain evidence="7">Sampled in the wild</strain>
    </source>
</reference>
<comment type="subcellular location">
    <subcellularLocation>
        <location evidence="1">Membrane</location>
        <topology evidence="1">Multi-pass membrane protein</topology>
    </subcellularLocation>
</comment>
<feature type="transmembrane region" description="Helical" evidence="5">
    <location>
        <begin position="406"/>
        <end position="426"/>
    </location>
</feature>
<name>A0A8K0P309_LADFU</name>
<feature type="transmembrane region" description="Helical" evidence="5">
    <location>
        <begin position="207"/>
        <end position="229"/>
    </location>
</feature>
<evidence type="ECO:0000256" key="3">
    <source>
        <dbReference type="ARBA" id="ARBA00022989"/>
    </source>
</evidence>
<protein>
    <recommendedName>
        <fullName evidence="6">Major facilitator superfamily (MFS) profile domain-containing protein</fullName>
    </recommendedName>
</protein>
<feature type="transmembrane region" description="Helical" evidence="5">
    <location>
        <begin position="372"/>
        <end position="394"/>
    </location>
</feature>
<dbReference type="Gene3D" id="1.20.1250.20">
    <property type="entry name" value="MFS general substrate transporter like domains"/>
    <property type="match status" value="1"/>
</dbReference>
<sequence length="508" mass="56868">MQQTTLLLMYSYVERLRNLRVVLKLEKNGNEEESFSKCSAYNMTVAEILEGSERNVTTEKQIIECEHGWEYDTTWYSSTAPSDSDWVCDKSLNVNNAFACGRVGDFLGTLIFGQLGDIIGRKPVFIASLALVVTGRLITAAATSIYPLFALSMLLSNSGANAVFQTLLAIGIEMSGKGAHSCINTVQYIAWTFGLSLLPFIQWGSRGWRLFMILTTVPTALFLFTYRLVPESPRWLTSKGRTKEASYILNNIAKANKRKLPANCMNVLNQLSDSCKNEKCYGIISLFSGLNMAKIITPVSYDVLLLNIRNLSGNPYLNFFYQSMVELPAYAVGMWMTDSIGRRWTQVFALLLNSFTCGGIILLKSYHDLDWFSIILVMFSKFCVSLSFYTLYLQSLEIYPTCIRQTGSAAGVITGSAFGVLAPYIVYLGSNSDARYPYVGMGALALLGAIASSFLPETMDEHLPETLNDARVFGKDQKYWHIPWRRKKRTAGIEMEALSKNMKKDPEM</sequence>
<evidence type="ECO:0000256" key="2">
    <source>
        <dbReference type="ARBA" id="ARBA00022692"/>
    </source>
</evidence>
<feature type="transmembrane region" description="Helical" evidence="5">
    <location>
        <begin position="124"/>
        <end position="142"/>
    </location>
</feature>
<evidence type="ECO:0000256" key="5">
    <source>
        <dbReference type="SAM" id="Phobius"/>
    </source>
</evidence>
<dbReference type="Proteomes" id="UP000792457">
    <property type="component" value="Unassembled WGS sequence"/>
</dbReference>
<accession>A0A8K0P309</accession>
<dbReference type="AlphaFoldDB" id="A0A8K0P309"/>
<dbReference type="InterPro" id="IPR020846">
    <property type="entry name" value="MFS_dom"/>
</dbReference>
<dbReference type="GO" id="GO:0022857">
    <property type="term" value="F:transmembrane transporter activity"/>
    <property type="evidence" value="ECO:0007669"/>
    <property type="project" value="InterPro"/>
</dbReference>
<feature type="transmembrane region" description="Helical" evidence="5">
    <location>
        <begin position="438"/>
        <end position="455"/>
    </location>
</feature>
<dbReference type="InterPro" id="IPR036259">
    <property type="entry name" value="MFS_trans_sf"/>
</dbReference>
<feature type="domain" description="Major facilitator superfamily (MFS) profile" evidence="6">
    <location>
        <begin position="39"/>
        <end position="460"/>
    </location>
</feature>
<keyword evidence="8" id="KW-1185">Reference proteome</keyword>
<proteinExistence type="predicted"/>
<dbReference type="SUPFAM" id="SSF103473">
    <property type="entry name" value="MFS general substrate transporter"/>
    <property type="match status" value="1"/>
</dbReference>
<feature type="transmembrane region" description="Helical" evidence="5">
    <location>
        <begin position="348"/>
        <end position="366"/>
    </location>
</feature>
<dbReference type="PROSITE" id="PS50850">
    <property type="entry name" value="MFS"/>
    <property type="match status" value="1"/>
</dbReference>
<gene>
    <name evidence="7" type="ORF">J437_LFUL010154</name>
</gene>
<evidence type="ECO:0000259" key="6">
    <source>
        <dbReference type="PROSITE" id="PS50850"/>
    </source>
</evidence>
<comment type="caution">
    <text evidence="7">The sequence shown here is derived from an EMBL/GenBank/DDBJ whole genome shotgun (WGS) entry which is preliminary data.</text>
</comment>
<evidence type="ECO:0000256" key="1">
    <source>
        <dbReference type="ARBA" id="ARBA00004141"/>
    </source>
</evidence>
<dbReference type="GO" id="GO:0016020">
    <property type="term" value="C:membrane"/>
    <property type="evidence" value="ECO:0007669"/>
    <property type="project" value="UniProtKB-SubCell"/>
</dbReference>
<dbReference type="Pfam" id="PF00083">
    <property type="entry name" value="Sugar_tr"/>
    <property type="match status" value="1"/>
</dbReference>
<evidence type="ECO:0000313" key="7">
    <source>
        <dbReference type="EMBL" id="KAG8230553.1"/>
    </source>
</evidence>
<keyword evidence="3 5" id="KW-1133">Transmembrane helix</keyword>
<dbReference type="OrthoDB" id="5296287at2759"/>
<dbReference type="EMBL" id="KZ308495">
    <property type="protein sequence ID" value="KAG8230553.1"/>
    <property type="molecule type" value="Genomic_DNA"/>
</dbReference>
<keyword evidence="2 5" id="KW-0812">Transmembrane</keyword>
<evidence type="ECO:0000256" key="4">
    <source>
        <dbReference type="ARBA" id="ARBA00023136"/>
    </source>
</evidence>
<reference evidence="7" key="1">
    <citation type="submission" date="2013-04" db="EMBL/GenBank/DDBJ databases">
        <authorList>
            <person name="Qu J."/>
            <person name="Murali S.C."/>
            <person name="Bandaranaike D."/>
            <person name="Bellair M."/>
            <person name="Blankenburg K."/>
            <person name="Chao H."/>
            <person name="Dinh H."/>
            <person name="Doddapaneni H."/>
            <person name="Downs B."/>
            <person name="Dugan-Rocha S."/>
            <person name="Elkadiri S."/>
            <person name="Gnanaolivu R.D."/>
            <person name="Hernandez B."/>
            <person name="Javaid M."/>
            <person name="Jayaseelan J.C."/>
            <person name="Lee S."/>
            <person name="Li M."/>
            <person name="Ming W."/>
            <person name="Munidasa M."/>
            <person name="Muniz J."/>
            <person name="Nguyen L."/>
            <person name="Ongeri F."/>
            <person name="Osuji N."/>
            <person name="Pu L.-L."/>
            <person name="Puazo M."/>
            <person name="Qu C."/>
            <person name="Quiroz J."/>
            <person name="Raj R."/>
            <person name="Weissenberger G."/>
            <person name="Xin Y."/>
            <person name="Zou X."/>
            <person name="Han Y."/>
            <person name="Richards S."/>
            <person name="Worley K."/>
            <person name="Muzny D."/>
            <person name="Gibbs R."/>
        </authorList>
    </citation>
    <scope>NUCLEOTIDE SEQUENCE</scope>
    <source>
        <strain evidence="7">Sampled in the wild</strain>
    </source>
</reference>
<evidence type="ECO:0000313" key="8">
    <source>
        <dbReference type="Proteomes" id="UP000792457"/>
    </source>
</evidence>
<dbReference type="PANTHER" id="PTHR24064">
    <property type="entry name" value="SOLUTE CARRIER FAMILY 22 MEMBER"/>
    <property type="match status" value="1"/>
</dbReference>
<dbReference type="InterPro" id="IPR005828">
    <property type="entry name" value="MFS_sugar_transport-like"/>
</dbReference>
<organism evidence="7 8">
    <name type="scientific">Ladona fulva</name>
    <name type="common">Scarce chaser dragonfly</name>
    <name type="synonym">Libellula fulva</name>
    <dbReference type="NCBI Taxonomy" id="123851"/>
    <lineage>
        <taxon>Eukaryota</taxon>
        <taxon>Metazoa</taxon>
        <taxon>Ecdysozoa</taxon>
        <taxon>Arthropoda</taxon>
        <taxon>Hexapoda</taxon>
        <taxon>Insecta</taxon>
        <taxon>Pterygota</taxon>
        <taxon>Palaeoptera</taxon>
        <taxon>Odonata</taxon>
        <taxon>Epiprocta</taxon>
        <taxon>Anisoptera</taxon>
        <taxon>Libelluloidea</taxon>
        <taxon>Libellulidae</taxon>
        <taxon>Ladona</taxon>
    </lineage>
</organism>
<keyword evidence="4 5" id="KW-0472">Membrane</keyword>